<proteinExistence type="inferred from homology"/>
<dbReference type="SUPFAM" id="SSF57716">
    <property type="entry name" value="Glucocorticoid receptor-like (DNA-binding domain)"/>
    <property type="match status" value="2"/>
</dbReference>
<gene>
    <name evidence="3" type="ORF">JOF53_003474</name>
</gene>
<sequence length="176" mass="18236">MPDESLLAAARAAAQRWRAARQATEEAKAAYQQVVRRLHLAGASYREIADALELSHQRVHQLVEAAGGTADWRPKLPPGTPACGFCATPKQECGRLVAGPGVFICDYCVGLAARVLAEGPVQTARVSLDLAGGRFECTFCAKPASEAGRLVAGPGVRICGGCACFAAEVVAATAGS</sequence>
<reference evidence="3 4" key="1">
    <citation type="submission" date="2021-03" db="EMBL/GenBank/DDBJ databases">
        <title>Sequencing the genomes of 1000 actinobacteria strains.</title>
        <authorList>
            <person name="Klenk H.-P."/>
        </authorList>
    </citation>
    <scope>NUCLEOTIDE SEQUENCE [LARGE SCALE GENOMIC DNA]</scope>
    <source>
        <strain evidence="3 4">DSM 44580</strain>
    </source>
</reference>
<dbReference type="Proteomes" id="UP001519363">
    <property type="component" value="Unassembled WGS sequence"/>
</dbReference>
<dbReference type="InterPro" id="IPR013324">
    <property type="entry name" value="RNA_pol_sigma_r3/r4-like"/>
</dbReference>
<dbReference type="InterPro" id="IPR010603">
    <property type="entry name" value="Znf_CppX_C4"/>
</dbReference>
<accession>A0ABS5AEC4</accession>
<evidence type="ECO:0000256" key="1">
    <source>
        <dbReference type="PROSITE-ProRule" id="PRU01250"/>
    </source>
</evidence>
<dbReference type="InterPro" id="IPR059188">
    <property type="entry name" value="Znf_CLPX-like"/>
</dbReference>
<feature type="binding site" evidence="1">
    <location>
        <position position="105"/>
    </location>
    <ligand>
        <name>Zn(2+)</name>
        <dbReference type="ChEBI" id="CHEBI:29105"/>
    </ligand>
</feature>
<comment type="similarity">
    <text evidence="1">Belongs to the ClpX chaperone family.</text>
</comment>
<dbReference type="PROSITE" id="PS51902">
    <property type="entry name" value="CLPX_ZB"/>
    <property type="match status" value="2"/>
</dbReference>
<dbReference type="EMBL" id="JAGIOO010000001">
    <property type="protein sequence ID" value="MBP2474602.1"/>
    <property type="molecule type" value="Genomic_DNA"/>
</dbReference>
<feature type="binding site" evidence="1">
    <location>
        <position position="83"/>
    </location>
    <ligand>
        <name>Zn(2+)</name>
        <dbReference type="ChEBI" id="CHEBI:29105"/>
    </ligand>
</feature>
<keyword evidence="1" id="KW-0479">Metal-binding</keyword>
<feature type="domain" description="ClpX-type ZB" evidence="2">
    <location>
        <begin position="66"/>
        <end position="124"/>
    </location>
</feature>
<evidence type="ECO:0000313" key="4">
    <source>
        <dbReference type="Proteomes" id="UP001519363"/>
    </source>
</evidence>
<name>A0ABS5AEC4_9PSEU</name>
<keyword evidence="1" id="KW-0143">Chaperone</keyword>
<feature type="binding site" evidence="1">
    <location>
        <position position="108"/>
    </location>
    <ligand>
        <name>Zn(2+)</name>
        <dbReference type="ChEBI" id="CHEBI:29105"/>
    </ligand>
</feature>
<feature type="binding site" evidence="1">
    <location>
        <position position="140"/>
    </location>
    <ligand>
        <name>Zn(2+)</name>
        <dbReference type="ChEBI" id="CHEBI:29105"/>
    </ligand>
</feature>
<dbReference type="Gene3D" id="6.20.220.10">
    <property type="entry name" value="ClpX chaperone, C4-type zinc finger domain"/>
    <property type="match status" value="2"/>
</dbReference>
<feature type="binding site" evidence="1">
    <location>
        <position position="162"/>
    </location>
    <ligand>
        <name>Zn(2+)</name>
        <dbReference type="ChEBI" id="CHEBI:29105"/>
    </ligand>
</feature>
<dbReference type="Pfam" id="PF06689">
    <property type="entry name" value="zf-C4_ClpX"/>
    <property type="match status" value="2"/>
</dbReference>
<evidence type="ECO:0000259" key="2">
    <source>
        <dbReference type="PROSITE" id="PS51902"/>
    </source>
</evidence>
<feature type="binding site" evidence="1">
    <location>
        <position position="159"/>
    </location>
    <ligand>
        <name>Zn(2+)</name>
        <dbReference type="ChEBI" id="CHEBI:29105"/>
    </ligand>
</feature>
<keyword evidence="4" id="KW-1185">Reference proteome</keyword>
<dbReference type="RefSeq" id="WP_086783217.1">
    <property type="nucleotide sequence ID" value="NZ_JAGIOO010000001.1"/>
</dbReference>
<organism evidence="3 4">
    <name type="scientific">Crossiella equi</name>
    <dbReference type="NCBI Taxonomy" id="130796"/>
    <lineage>
        <taxon>Bacteria</taxon>
        <taxon>Bacillati</taxon>
        <taxon>Actinomycetota</taxon>
        <taxon>Actinomycetes</taxon>
        <taxon>Pseudonocardiales</taxon>
        <taxon>Pseudonocardiaceae</taxon>
        <taxon>Crossiella</taxon>
    </lineage>
</organism>
<dbReference type="SMART" id="SM00994">
    <property type="entry name" value="zf-C4_ClpX"/>
    <property type="match status" value="2"/>
</dbReference>
<dbReference type="SUPFAM" id="SSF88659">
    <property type="entry name" value="Sigma3 and sigma4 domains of RNA polymerase sigma factors"/>
    <property type="match status" value="1"/>
</dbReference>
<feature type="binding site" evidence="1">
    <location>
        <position position="86"/>
    </location>
    <ligand>
        <name>Zn(2+)</name>
        <dbReference type="ChEBI" id="CHEBI:29105"/>
    </ligand>
</feature>
<dbReference type="InterPro" id="IPR038366">
    <property type="entry name" value="Znf_CppX_C4_sf"/>
</dbReference>
<feature type="binding site" evidence="1">
    <location>
        <position position="137"/>
    </location>
    <ligand>
        <name>Zn(2+)</name>
        <dbReference type="ChEBI" id="CHEBI:29105"/>
    </ligand>
</feature>
<evidence type="ECO:0000313" key="3">
    <source>
        <dbReference type="EMBL" id="MBP2474602.1"/>
    </source>
</evidence>
<protein>
    <recommendedName>
        <fullName evidence="2">ClpX-type ZB domain-containing protein</fullName>
    </recommendedName>
</protein>
<feature type="domain" description="ClpX-type ZB" evidence="2">
    <location>
        <begin position="125"/>
        <end position="176"/>
    </location>
</feature>
<keyword evidence="1" id="KW-0862">Zinc</keyword>
<comment type="caution">
    <text evidence="3">The sequence shown here is derived from an EMBL/GenBank/DDBJ whole genome shotgun (WGS) entry which is preliminary data.</text>
</comment>